<proteinExistence type="inferred from homology"/>
<reference evidence="7" key="1">
    <citation type="journal article" date="2020" name="Nature">
        <title>Giant virus diversity and host interactions through global metagenomics.</title>
        <authorList>
            <person name="Schulz F."/>
            <person name="Roux S."/>
            <person name="Paez-Espino D."/>
            <person name="Jungbluth S."/>
            <person name="Walsh D.A."/>
            <person name="Denef V.J."/>
            <person name="McMahon K.D."/>
            <person name="Konstantinidis K.T."/>
            <person name="Eloe-Fadrosh E.A."/>
            <person name="Kyrpides N.C."/>
            <person name="Woyke T."/>
        </authorList>
    </citation>
    <scope>NUCLEOTIDE SEQUENCE</scope>
    <source>
        <strain evidence="7">GVMAG-M-3300023184-190</strain>
    </source>
</reference>
<dbReference type="AlphaFoldDB" id="A0A6C0I488"/>
<comment type="cofactor">
    <cofactor evidence="1">
        <name>FAD</name>
        <dbReference type="ChEBI" id="CHEBI:57692"/>
    </cofactor>
</comment>
<dbReference type="EMBL" id="MN740084">
    <property type="protein sequence ID" value="QHT87187.1"/>
    <property type="molecule type" value="Genomic_DNA"/>
</dbReference>
<feature type="domain" description="UDP-galactopyranose mutase C-terminal" evidence="6">
    <location>
        <begin position="148"/>
        <end position="347"/>
    </location>
</feature>
<dbReference type="GO" id="GO:0050660">
    <property type="term" value="F:flavin adenine dinucleotide binding"/>
    <property type="evidence" value="ECO:0007669"/>
    <property type="project" value="TreeGrafter"/>
</dbReference>
<dbReference type="InterPro" id="IPR015899">
    <property type="entry name" value="UDP-GalPyranose_mutase_C"/>
</dbReference>
<protein>
    <recommendedName>
        <fullName evidence="6">UDP-galactopyranose mutase C-terminal domain-containing protein</fullName>
    </recommendedName>
</protein>
<dbReference type="PANTHER" id="PTHR21197">
    <property type="entry name" value="UDP-GALACTOPYRANOSE MUTASE"/>
    <property type="match status" value="1"/>
</dbReference>
<evidence type="ECO:0000256" key="3">
    <source>
        <dbReference type="ARBA" id="ARBA00022630"/>
    </source>
</evidence>
<accession>A0A6C0I488</accession>
<dbReference type="Pfam" id="PF13450">
    <property type="entry name" value="NAD_binding_8"/>
    <property type="match status" value="1"/>
</dbReference>
<dbReference type="SUPFAM" id="SSF51971">
    <property type="entry name" value="Nucleotide-binding domain"/>
    <property type="match status" value="1"/>
</dbReference>
<dbReference type="Pfam" id="PF03275">
    <property type="entry name" value="GLF"/>
    <property type="match status" value="1"/>
</dbReference>
<evidence type="ECO:0000313" key="7">
    <source>
        <dbReference type="EMBL" id="QHT87187.1"/>
    </source>
</evidence>
<sequence>MSCLIVGCGLSGVVIAERIANKLNKKVTIIEKRNHIGGNCYDYVEENTGILMNKYGAHLFHTNNEEVWNYINKFDKWVRWEHKVLTYVEDKFVPIPVNITTINELCGEHLQNEKDVNEWLEKTQIKYDKINNSEEMAKSRIGDVLYEKLIKDYTFKQWSKYPNELDKSVLERIPIRANFDTRYFNDKYQALPHKGYTHFFSNILDNKNIEVLLNTDYFEHIKTHNYDMVIFTGPIDSYFPNLEKLEYRSIDFTIEIKENMNFFQPNSVVNYPNKDVSYTRIVEYKHFLNQKSEDTVVVYENTNDFGEPFYPVPNKKNLDLYEKYKTLAKDEESKNVFFVGRLANYKYFNMDEAIHNGLDFFNKVIIEKYSELEE</sequence>
<comment type="similarity">
    <text evidence="2">Belongs to the UDP-galactopyranose/dTDP-fucopyranose mutase family.</text>
</comment>
<evidence type="ECO:0000256" key="4">
    <source>
        <dbReference type="ARBA" id="ARBA00022827"/>
    </source>
</evidence>
<evidence type="ECO:0000256" key="2">
    <source>
        <dbReference type="ARBA" id="ARBA00009321"/>
    </source>
</evidence>
<dbReference type="PANTHER" id="PTHR21197:SF0">
    <property type="entry name" value="UDP-GALACTOPYRANOSE MUTASE"/>
    <property type="match status" value="1"/>
</dbReference>
<evidence type="ECO:0000256" key="5">
    <source>
        <dbReference type="ARBA" id="ARBA00023235"/>
    </source>
</evidence>
<name>A0A6C0I488_9ZZZZ</name>
<dbReference type="Gene3D" id="3.40.50.720">
    <property type="entry name" value="NAD(P)-binding Rossmann-like Domain"/>
    <property type="match status" value="3"/>
</dbReference>
<dbReference type="SUPFAM" id="SSF54373">
    <property type="entry name" value="FAD-linked reductases, C-terminal domain"/>
    <property type="match status" value="1"/>
</dbReference>
<keyword evidence="5" id="KW-0413">Isomerase</keyword>
<dbReference type="GO" id="GO:0008767">
    <property type="term" value="F:UDP-galactopyranose mutase activity"/>
    <property type="evidence" value="ECO:0007669"/>
    <property type="project" value="InterPro"/>
</dbReference>
<evidence type="ECO:0000259" key="6">
    <source>
        <dbReference type="Pfam" id="PF03275"/>
    </source>
</evidence>
<keyword evidence="4" id="KW-0274">FAD</keyword>
<keyword evidence="3" id="KW-0285">Flavoprotein</keyword>
<organism evidence="7">
    <name type="scientific">viral metagenome</name>
    <dbReference type="NCBI Taxonomy" id="1070528"/>
    <lineage>
        <taxon>unclassified sequences</taxon>
        <taxon>metagenomes</taxon>
        <taxon>organismal metagenomes</taxon>
    </lineage>
</organism>
<dbReference type="NCBIfam" id="TIGR00031">
    <property type="entry name" value="UDP-GALP_mutase"/>
    <property type="match status" value="1"/>
</dbReference>
<dbReference type="InterPro" id="IPR004379">
    <property type="entry name" value="UDP-GALP_mutase"/>
</dbReference>
<evidence type="ECO:0000256" key="1">
    <source>
        <dbReference type="ARBA" id="ARBA00001974"/>
    </source>
</evidence>